<proteinExistence type="inferred from homology"/>
<dbReference type="PANTHER" id="PTHR45688:SF13">
    <property type="entry name" value="ALANINE--GLYOXYLATE AMINOTRANSFERASE 2-LIKE"/>
    <property type="match status" value="1"/>
</dbReference>
<dbReference type="Gene3D" id="3.90.1150.10">
    <property type="entry name" value="Aspartate Aminotransferase, domain 1"/>
    <property type="match status" value="1"/>
</dbReference>
<keyword evidence="3 4" id="KW-0663">Pyridoxal phosphate</keyword>
<dbReference type="InterPro" id="IPR015424">
    <property type="entry name" value="PyrdxlP-dep_Trfase"/>
</dbReference>
<evidence type="ECO:0000256" key="1">
    <source>
        <dbReference type="ARBA" id="ARBA00001933"/>
    </source>
</evidence>
<dbReference type="Gene3D" id="3.40.640.10">
    <property type="entry name" value="Type I PLP-dependent aspartate aminotransferase-like (Major domain)"/>
    <property type="match status" value="1"/>
</dbReference>
<evidence type="ECO:0000256" key="3">
    <source>
        <dbReference type="ARBA" id="ARBA00022898"/>
    </source>
</evidence>
<dbReference type="PROSITE" id="PS00600">
    <property type="entry name" value="AA_TRANSFER_CLASS_3"/>
    <property type="match status" value="1"/>
</dbReference>
<dbReference type="RefSeq" id="WP_261496172.1">
    <property type="nucleotide sequence ID" value="NZ_JAOCQF010000002.1"/>
</dbReference>
<dbReference type="CDD" id="cd00610">
    <property type="entry name" value="OAT_like"/>
    <property type="match status" value="1"/>
</dbReference>
<dbReference type="PANTHER" id="PTHR45688">
    <property type="match status" value="1"/>
</dbReference>
<dbReference type="InterPro" id="IPR049704">
    <property type="entry name" value="Aminotrans_3_PPA_site"/>
</dbReference>
<protein>
    <submittedName>
        <fullName evidence="5">Aspartate aminotransferase family protein</fullName>
    </submittedName>
</protein>
<dbReference type="Proteomes" id="UP001205601">
    <property type="component" value="Unassembled WGS sequence"/>
</dbReference>
<keyword evidence="5" id="KW-0808">Transferase</keyword>
<dbReference type="SUPFAM" id="SSF53383">
    <property type="entry name" value="PLP-dependent transferases"/>
    <property type="match status" value="1"/>
</dbReference>
<comment type="similarity">
    <text evidence="2 4">Belongs to the class-III pyridoxal-phosphate-dependent aminotransferase family.</text>
</comment>
<comment type="cofactor">
    <cofactor evidence="1">
        <name>pyridoxal 5'-phosphate</name>
        <dbReference type="ChEBI" id="CHEBI:597326"/>
    </cofactor>
</comment>
<evidence type="ECO:0000313" key="6">
    <source>
        <dbReference type="Proteomes" id="UP001205601"/>
    </source>
</evidence>
<dbReference type="Pfam" id="PF00202">
    <property type="entry name" value="Aminotran_3"/>
    <property type="match status" value="1"/>
</dbReference>
<sequence length="437" mass="45640">MTAREAMPNAFVPGKGDLPPEDAVLVARRARALGPAYRLFYETPVHLVRGEGVWLYDAAGEAYLDTYNNVASVGHCHPRVVEAMARQAATFASHTRYLHETILEYSERLLATFPAELGHLMFTCTGSEANDLALRIAREHTGGSGIIVTENAYHGVTLAVAGFSPSLGPGVPLGEHVRTVPAPIPALGARTGEVFALGVQAAIEDLARHGIRPAVLIVDTVFSSDGVIPDPAGFLAPAVAAIRAAGGLFVADEVQPGFGRTGAGMWGFARHGIVPDMVSLGKPMGNGYPVAGLVLRPEVVAEFGARGRYFNTFGGNAVAAATAAAVLDVIEAEDLIANARSTGAYLVQGLRTLSTRFPALGAVRGAGLFIGADIVTEGAPDAALAHRIVNDLRAARVLISATGRTASTLKIRPPLVFAPDHADIFLERLEGVLAALA</sequence>
<name>A0ABT2NNK2_9RHOB</name>
<dbReference type="InterPro" id="IPR005814">
    <property type="entry name" value="Aminotrans_3"/>
</dbReference>
<keyword evidence="5" id="KW-0032">Aminotransferase</keyword>
<comment type="caution">
    <text evidence="5">The sequence shown here is derived from an EMBL/GenBank/DDBJ whole genome shotgun (WGS) entry which is preliminary data.</text>
</comment>
<keyword evidence="6" id="KW-1185">Reference proteome</keyword>
<dbReference type="PIRSF" id="PIRSF000521">
    <property type="entry name" value="Transaminase_4ab_Lys_Orn"/>
    <property type="match status" value="1"/>
</dbReference>
<dbReference type="GO" id="GO:0008483">
    <property type="term" value="F:transaminase activity"/>
    <property type="evidence" value="ECO:0007669"/>
    <property type="project" value="UniProtKB-KW"/>
</dbReference>
<organism evidence="5 6">
    <name type="scientific">Albidovulum sediminis</name>
    <dbReference type="NCBI Taxonomy" id="3066345"/>
    <lineage>
        <taxon>Bacteria</taxon>
        <taxon>Pseudomonadati</taxon>
        <taxon>Pseudomonadota</taxon>
        <taxon>Alphaproteobacteria</taxon>
        <taxon>Rhodobacterales</taxon>
        <taxon>Paracoccaceae</taxon>
        <taxon>Albidovulum</taxon>
    </lineage>
</organism>
<evidence type="ECO:0000256" key="4">
    <source>
        <dbReference type="RuleBase" id="RU003560"/>
    </source>
</evidence>
<dbReference type="InterPro" id="IPR015422">
    <property type="entry name" value="PyrdxlP-dep_Trfase_small"/>
</dbReference>
<evidence type="ECO:0000256" key="2">
    <source>
        <dbReference type="ARBA" id="ARBA00008954"/>
    </source>
</evidence>
<gene>
    <name evidence="5" type="ORF">N5I32_12305</name>
</gene>
<accession>A0ABT2NNK2</accession>
<evidence type="ECO:0000313" key="5">
    <source>
        <dbReference type="EMBL" id="MCT8330301.1"/>
    </source>
</evidence>
<dbReference type="InterPro" id="IPR015421">
    <property type="entry name" value="PyrdxlP-dep_Trfase_major"/>
</dbReference>
<dbReference type="EMBL" id="JAOCQF010000002">
    <property type="protein sequence ID" value="MCT8330301.1"/>
    <property type="molecule type" value="Genomic_DNA"/>
</dbReference>
<reference evidence="6" key="1">
    <citation type="submission" date="2023-07" db="EMBL/GenBank/DDBJ databases">
        <title>Defluviimonas sediminis sp. nov., isolated from mangrove sediment.</title>
        <authorList>
            <person name="Liu L."/>
            <person name="Li J."/>
            <person name="Huang Y."/>
            <person name="Pan J."/>
            <person name="Li M."/>
        </authorList>
    </citation>
    <scope>NUCLEOTIDE SEQUENCE [LARGE SCALE GENOMIC DNA]</scope>
    <source>
        <strain evidence="6">FT324</strain>
    </source>
</reference>